<gene>
    <name evidence="3" type="ORF">F0185_18115</name>
</gene>
<dbReference type="PROSITE" id="PS00018">
    <property type="entry name" value="EF_HAND_1"/>
    <property type="match status" value="1"/>
</dbReference>
<dbReference type="Pfam" id="PF10988">
    <property type="entry name" value="DUF2807"/>
    <property type="match status" value="2"/>
</dbReference>
<sequence length="300" mass="31371">MTTLFNYVTCATLLCAVATAHAEDIYDVRKVAPFHAIEVSGPYTVEIKGLGQQELALSGPRKELDDIETIVKGDTLIVRPRSPGGINIRFNRKERVTIKIRAPGLRSLSNAGSADVSARDVESAQFALNVSGSGDVEMFQLKTEKLNVTMQGSGDVDLGGDVGVLQANVNGSGSFDACSMNLKRASAVLRGSGEVCVPGGSEEFLGELHGSGELTVKQLQADKARLVVTGSGEIDIDGAVGTLVADLNGSGSIDAEELVVQQPNVTVRGSGNVELRVKAAGNGAAQLMRYDRKGAKASRG</sequence>
<accession>A0ABX0LLK3</accession>
<reference evidence="3 4" key="1">
    <citation type="submission" date="2019-09" db="EMBL/GenBank/DDBJ databases">
        <title>Taxonomy of Antarctic Massilia spp.: description of Massilia rubra sp. nov., Massilia aquatica sp. nov., Massilia mucilaginosa sp. nov., Massilia frigida sp. nov. isolated from streams, lakes and regoliths.</title>
        <authorList>
            <person name="Holochova P."/>
            <person name="Sedlacek I."/>
            <person name="Kralova S."/>
            <person name="Maslanova I."/>
            <person name="Busse H.-J."/>
            <person name="Stankova E."/>
            <person name="Vrbovska V."/>
            <person name="Kovarovic V."/>
            <person name="Bartak M."/>
            <person name="Svec P."/>
            <person name="Pantucek R."/>
        </authorList>
    </citation>
    <scope>NUCLEOTIDE SEQUENCE [LARGE SCALE GENOMIC DNA]</scope>
    <source>
        <strain evidence="3 4">CCM 8692</strain>
    </source>
</reference>
<proteinExistence type="predicted"/>
<keyword evidence="4" id="KW-1185">Reference proteome</keyword>
<dbReference type="RefSeq" id="WP_167226740.1">
    <property type="nucleotide sequence ID" value="NZ_VUYU01000011.1"/>
</dbReference>
<organism evidence="3 4">
    <name type="scientific">Massilia rubra</name>
    <dbReference type="NCBI Taxonomy" id="2607910"/>
    <lineage>
        <taxon>Bacteria</taxon>
        <taxon>Pseudomonadati</taxon>
        <taxon>Pseudomonadota</taxon>
        <taxon>Betaproteobacteria</taxon>
        <taxon>Burkholderiales</taxon>
        <taxon>Oxalobacteraceae</taxon>
        <taxon>Telluria group</taxon>
        <taxon>Massilia</taxon>
    </lineage>
</organism>
<feature type="domain" description="Putative auto-transporter adhesin head GIN" evidence="2">
    <location>
        <begin position="207"/>
        <end position="278"/>
    </location>
</feature>
<name>A0ABX0LLK3_9BURK</name>
<evidence type="ECO:0000313" key="4">
    <source>
        <dbReference type="Proteomes" id="UP000785613"/>
    </source>
</evidence>
<dbReference type="InterPro" id="IPR018247">
    <property type="entry name" value="EF_Hand_1_Ca_BS"/>
</dbReference>
<dbReference type="PANTHER" id="PTHR39200:SF1">
    <property type="entry name" value="AUTO-TRANSPORTER ADHESIN HEAD GIN DOMAIN-CONTAINING PROTEIN-RELATED"/>
    <property type="match status" value="1"/>
</dbReference>
<evidence type="ECO:0000256" key="1">
    <source>
        <dbReference type="SAM" id="SignalP"/>
    </source>
</evidence>
<dbReference type="Proteomes" id="UP000785613">
    <property type="component" value="Unassembled WGS sequence"/>
</dbReference>
<feature type="chain" id="PRO_5046678348" evidence="1">
    <location>
        <begin position="23"/>
        <end position="300"/>
    </location>
</feature>
<feature type="domain" description="Putative auto-transporter adhesin head GIN" evidence="2">
    <location>
        <begin position="33"/>
        <end position="196"/>
    </location>
</feature>
<evidence type="ECO:0000259" key="2">
    <source>
        <dbReference type="Pfam" id="PF10988"/>
    </source>
</evidence>
<feature type="signal peptide" evidence="1">
    <location>
        <begin position="1"/>
        <end position="22"/>
    </location>
</feature>
<dbReference type="InterPro" id="IPR021255">
    <property type="entry name" value="DUF2807"/>
</dbReference>
<protein>
    <submittedName>
        <fullName evidence="3">DUF2807 domain-containing protein</fullName>
    </submittedName>
</protein>
<dbReference type="EMBL" id="VUYU01000011">
    <property type="protein sequence ID" value="NHZ35483.1"/>
    <property type="molecule type" value="Genomic_DNA"/>
</dbReference>
<dbReference type="PANTHER" id="PTHR39200">
    <property type="entry name" value="HYPOTHETICAL EXPORTED PROTEIN"/>
    <property type="match status" value="1"/>
</dbReference>
<comment type="caution">
    <text evidence="3">The sequence shown here is derived from an EMBL/GenBank/DDBJ whole genome shotgun (WGS) entry which is preliminary data.</text>
</comment>
<dbReference type="Gene3D" id="2.160.20.120">
    <property type="match status" value="2"/>
</dbReference>
<evidence type="ECO:0000313" key="3">
    <source>
        <dbReference type="EMBL" id="NHZ35483.1"/>
    </source>
</evidence>
<keyword evidence="1" id="KW-0732">Signal</keyword>